<protein>
    <recommendedName>
        <fullName evidence="11">Dihydroorotate dehydrogenase B (NAD(+)), electron transfer subunit</fullName>
    </recommendedName>
    <alternativeName>
        <fullName evidence="11">Dihydroorotate oxidase B, electron transfer subunit</fullName>
    </alternativeName>
</protein>
<feature type="binding site" evidence="11">
    <location>
        <position position="224"/>
    </location>
    <ligand>
        <name>[2Fe-2S] cluster</name>
        <dbReference type="ChEBI" id="CHEBI:190135"/>
    </ligand>
</feature>
<comment type="subunit">
    <text evidence="11">Heterotetramer of 2 PyrK and 2 PyrD type B subunits.</text>
</comment>
<evidence type="ECO:0000256" key="1">
    <source>
        <dbReference type="ARBA" id="ARBA00006422"/>
    </source>
</evidence>
<dbReference type="PRINTS" id="PR00410">
    <property type="entry name" value="PHEHYDRXLASE"/>
</dbReference>
<evidence type="ECO:0000256" key="3">
    <source>
        <dbReference type="ARBA" id="ARBA00022630"/>
    </source>
</evidence>
<keyword evidence="8 11" id="KW-0249">Electron transport</keyword>
<evidence type="ECO:0000259" key="12">
    <source>
        <dbReference type="PROSITE" id="PS51384"/>
    </source>
</evidence>
<keyword evidence="6 11" id="KW-0274">FAD</keyword>
<feature type="binding site" evidence="11">
    <location>
        <begin position="76"/>
        <end position="77"/>
    </location>
    <ligand>
        <name>FAD</name>
        <dbReference type="ChEBI" id="CHEBI:57692"/>
    </ligand>
</feature>
<evidence type="ECO:0000313" key="13">
    <source>
        <dbReference type="EMBL" id="WZL69371.1"/>
    </source>
</evidence>
<dbReference type="Proteomes" id="UP001486565">
    <property type="component" value="Chromosome"/>
</dbReference>
<organism evidence="13 14">
    <name type="scientific">Defluviitalea saccharophila</name>
    <dbReference type="NCBI Taxonomy" id="879970"/>
    <lineage>
        <taxon>Bacteria</taxon>
        <taxon>Bacillati</taxon>
        <taxon>Bacillota</taxon>
        <taxon>Clostridia</taxon>
        <taxon>Lachnospirales</taxon>
        <taxon>Defluviitaleaceae</taxon>
        <taxon>Defluviitalea</taxon>
    </lineage>
</organism>
<name>A0ABZ2Y444_9FIRM</name>
<keyword evidence="3 11" id="KW-0285">Flavoprotein</keyword>
<evidence type="ECO:0000256" key="5">
    <source>
        <dbReference type="ARBA" id="ARBA00022723"/>
    </source>
</evidence>
<keyword evidence="2 11" id="KW-0813">Transport</keyword>
<keyword evidence="4 11" id="KW-0001">2Fe-2S</keyword>
<feature type="domain" description="FAD-binding FR-type" evidence="12">
    <location>
        <begin position="2"/>
        <end position="101"/>
    </location>
</feature>
<evidence type="ECO:0000256" key="9">
    <source>
        <dbReference type="ARBA" id="ARBA00023004"/>
    </source>
</evidence>
<dbReference type="Pfam" id="PF10418">
    <property type="entry name" value="DHODB_Fe-S_bind"/>
    <property type="match status" value="1"/>
</dbReference>
<dbReference type="InterPro" id="IPR037117">
    <property type="entry name" value="Dihydroorotate_DH_ele_sf"/>
</dbReference>
<dbReference type="InterPro" id="IPR050353">
    <property type="entry name" value="PyrK_electron_transfer"/>
</dbReference>
<dbReference type="InterPro" id="IPR017938">
    <property type="entry name" value="Riboflavin_synthase-like_b-brl"/>
</dbReference>
<comment type="cofactor">
    <cofactor evidence="11">
        <name>FAD</name>
        <dbReference type="ChEBI" id="CHEBI:57692"/>
    </cofactor>
    <text evidence="11">Binds 1 FAD per subunit.</text>
</comment>
<dbReference type="InterPro" id="IPR008333">
    <property type="entry name" value="Cbr1-like_FAD-bd_dom"/>
</dbReference>
<dbReference type="HAMAP" id="MF_01211">
    <property type="entry name" value="DHODB_Fe_S_bind"/>
    <property type="match status" value="1"/>
</dbReference>
<dbReference type="InterPro" id="IPR017927">
    <property type="entry name" value="FAD-bd_FR_type"/>
</dbReference>
<comment type="cofactor">
    <cofactor evidence="11">
        <name>[2Fe-2S] cluster</name>
        <dbReference type="ChEBI" id="CHEBI:190135"/>
    </cofactor>
    <text evidence="11">Binds 1 [2Fe-2S] cluster per subunit.</text>
</comment>
<evidence type="ECO:0000256" key="10">
    <source>
        <dbReference type="ARBA" id="ARBA00023014"/>
    </source>
</evidence>
<feature type="binding site" evidence="11">
    <location>
        <position position="216"/>
    </location>
    <ligand>
        <name>[2Fe-2S] cluster</name>
        <dbReference type="ChEBI" id="CHEBI:190135"/>
    </ligand>
</feature>
<dbReference type="Gene3D" id="2.10.240.10">
    <property type="entry name" value="Dihydroorotate dehydrogenase, electron transfer subunit"/>
    <property type="match status" value="1"/>
</dbReference>
<keyword evidence="9 11" id="KW-0408">Iron</keyword>
<dbReference type="InterPro" id="IPR019480">
    <property type="entry name" value="Dihydroorotate_DH_Fe-S-bd"/>
</dbReference>
<dbReference type="SUPFAM" id="SSF52343">
    <property type="entry name" value="Ferredoxin reductase-like, C-terminal NADP-linked domain"/>
    <property type="match status" value="1"/>
</dbReference>
<accession>A0ABZ2Y444</accession>
<dbReference type="PIRSF" id="PIRSF006816">
    <property type="entry name" value="Cyc3_hyd_g"/>
    <property type="match status" value="1"/>
</dbReference>
<comment type="similarity">
    <text evidence="1 11">Belongs to the PyrK family.</text>
</comment>
<dbReference type="PROSITE" id="PS51384">
    <property type="entry name" value="FAD_FR"/>
    <property type="match status" value="1"/>
</dbReference>
<dbReference type="RefSeq" id="WP_341876368.1">
    <property type="nucleotide sequence ID" value="NZ_CP121687.1"/>
</dbReference>
<feature type="binding site" evidence="11">
    <location>
        <begin position="52"/>
        <end position="55"/>
    </location>
    <ligand>
        <name>FAD</name>
        <dbReference type="ChEBI" id="CHEBI:57692"/>
    </ligand>
</feature>
<comment type="pathway">
    <text evidence="11">Pyrimidine metabolism; UMP biosynthesis via de novo pathway; orotate from (S)-dihydroorotate (NAD(+) route): step 1/1.</text>
</comment>
<dbReference type="PANTHER" id="PTHR43513">
    <property type="entry name" value="DIHYDROOROTATE DEHYDROGENASE B (NAD(+)), ELECTRON TRANSFER SUBUNIT"/>
    <property type="match status" value="1"/>
</dbReference>
<dbReference type="CDD" id="cd06218">
    <property type="entry name" value="DHOD_e_trans"/>
    <property type="match status" value="1"/>
</dbReference>
<dbReference type="InterPro" id="IPR012165">
    <property type="entry name" value="Cyt_c3_hydrogenase_gsu"/>
</dbReference>
<evidence type="ECO:0000313" key="14">
    <source>
        <dbReference type="Proteomes" id="UP001486565"/>
    </source>
</evidence>
<evidence type="ECO:0000256" key="8">
    <source>
        <dbReference type="ARBA" id="ARBA00022982"/>
    </source>
</evidence>
<keyword evidence="14" id="KW-1185">Reference proteome</keyword>
<dbReference type="NCBIfam" id="NF000798">
    <property type="entry name" value="PRK00054.1-3"/>
    <property type="match status" value="1"/>
</dbReference>
<feature type="binding site" evidence="11">
    <location>
        <position position="221"/>
    </location>
    <ligand>
        <name>[2Fe-2S] cluster</name>
        <dbReference type="ChEBI" id="CHEBI:190135"/>
    </ligand>
</feature>
<evidence type="ECO:0000256" key="4">
    <source>
        <dbReference type="ARBA" id="ARBA00022714"/>
    </source>
</evidence>
<dbReference type="PANTHER" id="PTHR43513:SF3">
    <property type="entry name" value="DIHYDROOROTATE DEHYDROGENASE B (NAD(+)), ELECTRON TRANSFER SUBUNIT-RELATED"/>
    <property type="match status" value="1"/>
</dbReference>
<evidence type="ECO:0000256" key="2">
    <source>
        <dbReference type="ARBA" id="ARBA00022448"/>
    </source>
</evidence>
<reference evidence="13 14" key="1">
    <citation type="submission" date="2023-03" db="EMBL/GenBank/DDBJ databases">
        <title>Novel Species.</title>
        <authorList>
            <person name="Ma S."/>
        </authorList>
    </citation>
    <scope>NUCLEOTIDE SEQUENCE [LARGE SCALE GENOMIC DNA]</scope>
    <source>
        <strain evidence="13 14">LIND6LT2</strain>
    </source>
</reference>
<evidence type="ECO:0000256" key="11">
    <source>
        <dbReference type="HAMAP-Rule" id="MF_01211"/>
    </source>
</evidence>
<dbReference type="EMBL" id="CP121687">
    <property type="protein sequence ID" value="WZL69371.1"/>
    <property type="molecule type" value="Genomic_DNA"/>
</dbReference>
<comment type="function">
    <text evidence="11">Responsible for channeling the electrons from the oxidation of dihydroorotate from the FMN redox center in the PyrD type B subunit to the ultimate electron acceptor NAD(+).</text>
</comment>
<dbReference type="Gene3D" id="3.40.50.80">
    <property type="entry name" value="Nucleotide-binding domain of ferredoxin-NADP reductase (FNR) module"/>
    <property type="match status" value="1"/>
</dbReference>
<keyword evidence="5 11" id="KW-0479">Metal-binding</keyword>
<gene>
    <name evidence="11" type="primary">pyrK</name>
    <name evidence="13" type="ORF">QBE51_11285</name>
</gene>
<dbReference type="InterPro" id="IPR039261">
    <property type="entry name" value="FNR_nucleotide-bd"/>
</dbReference>
<comment type="caution">
    <text evidence="11">Lacks conserved residue(s) required for the propagation of feature annotation.</text>
</comment>
<keyword evidence="7 11" id="KW-0665">Pyrimidine biosynthesis</keyword>
<evidence type="ECO:0000256" key="7">
    <source>
        <dbReference type="ARBA" id="ARBA00022975"/>
    </source>
</evidence>
<feature type="binding site" evidence="11">
    <location>
        <position position="242"/>
    </location>
    <ligand>
        <name>[2Fe-2S] cluster</name>
        <dbReference type="ChEBI" id="CHEBI:190135"/>
    </ligand>
</feature>
<dbReference type="Gene3D" id="2.40.30.10">
    <property type="entry name" value="Translation factors"/>
    <property type="match status" value="1"/>
</dbReference>
<sequence length="257" mass="28607">MKEIKHVTVLENQMIAPYMYSMTLQADGIAELAKPGQFVNLYCKGEARLLPRPISICEINKEEGTINLIYAVAGKGTEEFSHIEEGETIEILGPLGNGFMIDESKRRNIVVGGGVGTPPLLELVKQLKGEVDVYLGFRSYPILVEEFERLGARVHIATEDGSVDFKGNVLELMKKENVKGDIIYSCGPKPMLRAISQWAASQNIPMQVSLEERMACGIGVCVGCVCKTRKKDEGDWQHRKVCKDGPVFWSDEVIWDE</sequence>
<dbReference type="SUPFAM" id="SSF63380">
    <property type="entry name" value="Riboflavin synthase domain-like"/>
    <property type="match status" value="1"/>
</dbReference>
<evidence type="ECO:0000256" key="6">
    <source>
        <dbReference type="ARBA" id="ARBA00022827"/>
    </source>
</evidence>
<dbReference type="InterPro" id="IPR023455">
    <property type="entry name" value="Dihydroorotate_DHASE_ETsu"/>
</dbReference>
<dbReference type="Pfam" id="PF00970">
    <property type="entry name" value="FAD_binding_6"/>
    <property type="match status" value="1"/>
</dbReference>
<proteinExistence type="inferred from homology"/>
<keyword evidence="10 11" id="KW-0411">Iron-sulfur</keyword>